<dbReference type="eggNOG" id="ENOG502SIW4">
    <property type="taxonomic scope" value="Eukaryota"/>
</dbReference>
<name>K5VST2_AGABU</name>
<dbReference type="EMBL" id="JH971395">
    <property type="protein sequence ID" value="EKM77519.1"/>
    <property type="molecule type" value="Genomic_DNA"/>
</dbReference>
<keyword evidence="2" id="KW-1185">Reference proteome</keyword>
<reference evidence="2" key="1">
    <citation type="journal article" date="2012" name="Proc. Natl. Acad. Sci. U.S.A.">
        <title>Genome sequence of the button mushroom Agaricus bisporus reveals mechanisms governing adaptation to a humic-rich ecological niche.</title>
        <authorList>
            <person name="Morin E."/>
            <person name="Kohler A."/>
            <person name="Baker A.R."/>
            <person name="Foulongne-Oriol M."/>
            <person name="Lombard V."/>
            <person name="Nagy L.G."/>
            <person name="Ohm R.A."/>
            <person name="Patyshakuliyeva A."/>
            <person name="Brun A."/>
            <person name="Aerts A.L."/>
            <person name="Bailey A.M."/>
            <person name="Billette C."/>
            <person name="Coutinho P.M."/>
            <person name="Deakin G."/>
            <person name="Doddapaneni H."/>
            <person name="Floudas D."/>
            <person name="Grimwood J."/>
            <person name="Hilden K."/>
            <person name="Kuees U."/>
            <person name="LaButti K.M."/>
            <person name="Lapidus A."/>
            <person name="Lindquist E.A."/>
            <person name="Lucas S.M."/>
            <person name="Murat C."/>
            <person name="Riley R.W."/>
            <person name="Salamov A.A."/>
            <person name="Schmutz J."/>
            <person name="Subramanian V."/>
            <person name="Woesten H.A.B."/>
            <person name="Xu J."/>
            <person name="Eastwood D.C."/>
            <person name="Foster G.D."/>
            <person name="Sonnenberg A.S."/>
            <person name="Cullen D."/>
            <person name="de Vries R.P."/>
            <person name="Lundell T."/>
            <person name="Hibbett D.S."/>
            <person name="Henrissat B."/>
            <person name="Burton K.S."/>
            <person name="Kerrigan R.W."/>
            <person name="Challen M.P."/>
            <person name="Grigoriev I.V."/>
            <person name="Martin F."/>
        </authorList>
    </citation>
    <scope>NUCLEOTIDE SEQUENCE [LARGE SCALE GENOMIC DNA]</scope>
    <source>
        <strain evidence="2">JB137-S8 / ATCC MYA-4627 / FGSC 10392</strain>
    </source>
</reference>
<organism evidence="1 2">
    <name type="scientific">Agaricus bisporus var. burnettii (strain JB137-S8 / ATCC MYA-4627 / FGSC 10392)</name>
    <name type="common">White button mushroom</name>
    <dbReference type="NCBI Taxonomy" id="597362"/>
    <lineage>
        <taxon>Eukaryota</taxon>
        <taxon>Fungi</taxon>
        <taxon>Dikarya</taxon>
        <taxon>Basidiomycota</taxon>
        <taxon>Agaricomycotina</taxon>
        <taxon>Agaricomycetes</taxon>
        <taxon>Agaricomycetidae</taxon>
        <taxon>Agaricales</taxon>
        <taxon>Agaricineae</taxon>
        <taxon>Agaricaceae</taxon>
        <taxon>Agaricus</taxon>
    </lineage>
</organism>
<gene>
    <name evidence="1" type="ORF">AGABI1DRAFT_43011</name>
</gene>
<evidence type="ECO:0000313" key="2">
    <source>
        <dbReference type="Proteomes" id="UP000008493"/>
    </source>
</evidence>
<dbReference type="InParanoid" id="K5VST2"/>
<dbReference type="InterPro" id="IPR041078">
    <property type="entry name" value="Plavaka"/>
</dbReference>
<dbReference type="GeneID" id="18829480"/>
<dbReference type="OrthoDB" id="3239511at2759"/>
<dbReference type="AlphaFoldDB" id="K5VST2"/>
<accession>K5VST2</accession>
<dbReference type="OMA" id="HANTHGY"/>
<dbReference type="HOGENOM" id="CLU_009122_0_0_1"/>
<dbReference type="KEGG" id="abp:AGABI1DRAFT43011"/>
<evidence type="ECO:0000313" key="1">
    <source>
        <dbReference type="EMBL" id="EKM77519.1"/>
    </source>
</evidence>
<sequence>MEDIPEVDTIYTQFHPSSGLAPKTMLLEDYNHKSFPNIVPESCPWEPFRTRIDFEVLELAMEIGFNQKQLARYIDLLHRVQNQWTNDIEEDKFTIHGSKEAMSLWELAAHHHVKFKTKVISHQYGKEPAPREFEFKYRDPWEWALQIVKEPSLQNHIVWDPERNYRWTGEVWERFYDEPWSGEAWWRAQGMLPSHAPEHSKLVGFILYADKSKLSSFGSAMGHPIIARLGNLPVEIRNTDGILGGGCIVGWLPIIKEETSETGKTGFVNFKNAVYHEVFKTFLENIVEYSHIGSNTKCGDGKYRVLWPFVLILSADYEEFMAMALLRGLKGNFPCPICLVPRESQWDLSQSFPLRTANNSRAQFLKAMNEKNLEKRDKILKEHSIRPIENAFWSINLTDVHFAISYDCLHSDDNGLWEDHFFPLFKLLIKDLGRKSTSAIDSCFSSVPRWSDLNHFESVMNITFNDGSKNRDISKIFLYAAQSELTRDRDSEGYYLLRCLRHYLNVRMYADFNLHTEVTLSTAEAELNEKFCQQLHSESINPQKSWNFPKLHLRKHLFHDIYEKGVTRNYSTKPNEKMHGPIRKIYLRRTNFKDFDDQILEANHHIAVAGIIRSKIDVLDSYNASQTKMEEVIEGYTDYRKLASPNPTYTLESFEAAYQSNPAFQSFREKLTKFLKWFLPHCNILTPPRNFRLTPLDEITEYRYLRVTYTCSANWDLKTDHLRCNPCFFGHPRYDSVVVNGNPEVFFAQLLALFTFKVRGTTLSLAYVQPYEPLYPLANRAVSDAELELLRLRKKLPKDAMFISVYSIVRGAVLIPGPPREDGTNRAINYFVFDLLDCDMFQRCREILKRYEYL</sequence>
<proteinExistence type="predicted"/>
<dbReference type="RefSeq" id="XP_007331692.1">
    <property type="nucleotide sequence ID" value="XM_007331630.1"/>
</dbReference>
<dbReference type="Proteomes" id="UP000008493">
    <property type="component" value="Unassembled WGS sequence"/>
</dbReference>
<dbReference type="STRING" id="597362.K5VST2"/>
<dbReference type="Pfam" id="PF18759">
    <property type="entry name" value="Plavaka"/>
    <property type="match status" value="1"/>
</dbReference>
<protein>
    <submittedName>
        <fullName evidence="1">Uncharacterized protein</fullName>
    </submittedName>
</protein>